<feature type="domain" description="Retrotransposon gag" evidence="2">
    <location>
        <begin position="49"/>
        <end position="119"/>
    </location>
</feature>
<accession>A0A427B7G9</accession>
<evidence type="ECO:0000259" key="2">
    <source>
        <dbReference type="Pfam" id="PF03732"/>
    </source>
</evidence>
<sequence length="120" mass="14102">MIKGKTRTQNTHAGRSFPDGKMETQSVGSHVLKSFFHFHRTPEESMVEIASTQLEGDAIKWYNLYETYHDVSSWGEFKRELMIRFRLLEYTNSNGQLTKIHQTSTVQEYQSRFNHLSNQI</sequence>
<dbReference type="Proteomes" id="UP000287651">
    <property type="component" value="Unassembled WGS sequence"/>
</dbReference>
<dbReference type="AlphaFoldDB" id="A0A427B7G9"/>
<organism evidence="3 4">
    <name type="scientific">Ensete ventricosum</name>
    <name type="common">Abyssinian banana</name>
    <name type="synonym">Musa ensete</name>
    <dbReference type="NCBI Taxonomy" id="4639"/>
    <lineage>
        <taxon>Eukaryota</taxon>
        <taxon>Viridiplantae</taxon>
        <taxon>Streptophyta</taxon>
        <taxon>Embryophyta</taxon>
        <taxon>Tracheophyta</taxon>
        <taxon>Spermatophyta</taxon>
        <taxon>Magnoliopsida</taxon>
        <taxon>Liliopsida</taxon>
        <taxon>Zingiberales</taxon>
        <taxon>Musaceae</taxon>
        <taxon>Ensete</taxon>
    </lineage>
</organism>
<dbReference type="Pfam" id="PF03732">
    <property type="entry name" value="Retrotrans_gag"/>
    <property type="match status" value="1"/>
</dbReference>
<reference evidence="3 4" key="1">
    <citation type="journal article" date="2014" name="Agronomy (Basel)">
        <title>A Draft Genome Sequence for Ensete ventricosum, the Drought-Tolerant Tree Against Hunger.</title>
        <authorList>
            <person name="Harrison J."/>
            <person name="Moore K.A."/>
            <person name="Paszkiewicz K."/>
            <person name="Jones T."/>
            <person name="Grant M."/>
            <person name="Ambacheew D."/>
            <person name="Muzemil S."/>
            <person name="Studholme D.J."/>
        </authorList>
    </citation>
    <scope>NUCLEOTIDE SEQUENCE [LARGE SCALE GENOMIC DNA]</scope>
</reference>
<evidence type="ECO:0000313" key="4">
    <source>
        <dbReference type="Proteomes" id="UP000287651"/>
    </source>
</evidence>
<feature type="region of interest" description="Disordered" evidence="1">
    <location>
        <begin position="1"/>
        <end position="23"/>
    </location>
</feature>
<gene>
    <name evidence="3" type="ORF">B296_00004647</name>
</gene>
<proteinExistence type="predicted"/>
<comment type="caution">
    <text evidence="3">The sequence shown here is derived from an EMBL/GenBank/DDBJ whole genome shotgun (WGS) entry which is preliminary data.</text>
</comment>
<protein>
    <recommendedName>
        <fullName evidence="2">Retrotransposon gag domain-containing protein</fullName>
    </recommendedName>
</protein>
<evidence type="ECO:0000256" key="1">
    <source>
        <dbReference type="SAM" id="MobiDB-lite"/>
    </source>
</evidence>
<evidence type="ECO:0000313" key="3">
    <source>
        <dbReference type="EMBL" id="RRT84413.1"/>
    </source>
</evidence>
<dbReference type="EMBL" id="AMZH03000309">
    <property type="protein sequence ID" value="RRT84413.1"/>
    <property type="molecule type" value="Genomic_DNA"/>
</dbReference>
<name>A0A427B7G9_ENSVE</name>
<dbReference type="InterPro" id="IPR005162">
    <property type="entry name" value="Retrotrans_gag_dom"/>
</dbReference>